<evidence type="ECO:0000313" key="2">
    <source>
        <dbReference type="EMBL" id="RPA78840.1"/>
    </source>
</evidence>
<dbReference type="EMBL" id="ML119706">
    <property type="protein sequence ID" value="RPA78840.1"/>
    <property type="molecule type" value="Genomic_DNA"/>
</dbReference>
<feature type="compositionally biased region" description="Basic and acidic residues" evidence="1">
    <location>
        <begin position="346"/>
        <end position="356"/>
    </location>
</feature>
<sequence length="549" mass="63561">MSTSPASQSLTIGPVCPQQPAQPSTSHYTFDSHSDNTTTSSFSSGFEIICDQAQAQRLKQFARTFVYRWLQNAAECLDVHLSRDATHLKCYQELDRRCRDLYMTYLKFMKLQGKEVAEWFLQNPLFSIDDYIRWISLFRFPVQFSEQSTIERLRAICDDLIRELVKFKIAAEEELRLPENDLNDFDPEPKSLKLPEYITDVKIALRFAENPLRDMPTDDKLGYMGFRPKLAYKLGEEFIGTDKSALEIFLLEIAKKEKDLLSFDSFEEYESAARLFGMKGIFCFGISKPEMFPLVRSRSLSHWLKWAVEGRFYTLEKELERLAKVRSHEPLHSCLNTDELFTGKTNEADSKKEDVKNVVGGRNDETDSTDDSNIQSRKMKEGKKDDIDSVKGKKDIYHEGEENQLATHHTLSRGAEKGRTEDFIPIFKGGWLATLEEYPGRHLITPKRFNHHTPEASVLLIPADFSRSHSSHQFFFDTSVAWQYAKLAQRCYSRREIGTDRVGVLTAWVKKEDIEKDSAQWRDDDEYSILDSDDFYVFDPDDLCLEILS</sequence>
<reference evidence="2 3" key="1">
    <citation type="journal article" date="2018" name="Nat. Ecol. Evol.">
        <title>Pezizomycetes genomes reveal the molecular basis of ectomycorrhizal truffle lifestyle.</title>
        <authorList>
            <person name="Murat C."/>
            <person name="Payen T."/>
            <person name="Noel B."/>
            <person name="Kuo A."/>
            <person name="Morin E."/>
            <person name="Chen J."/>
            <person name="Kohler A."/>
            <person name="Krizsan K."/>
            <person name="Balestrini R."/>
            <person name="Da Silva C."/>
            <person name="Montanini B."/>
            <person name="Hainaut M."/>
            <person name="Levati E."/>
            <person name="Barry K.W."/>
            <person name="Belfiori B."/>
            <person name="Cichocki N."/>
            <person name="Clum A."/>
            <person name="Dockter R.B."/>
            <person name="Fauchery L."/>
            <person name="Guy J."/>
            <person name="Iotti M."/>
            <person name="Le Tacon F."/>
            <person name="Lindquist E.A."/>
            <person name="Lipzen A."/>
            <person name="Malagnac F."/>
            <person name="Mello A."/>
            <person name="Molinier V."/>
            <person name="Miyauchi S."/>
            <person name="Poulain J."/>
            <person name="Riccioni C."/>
            <person name="Rubini A."/>
            <person name="Sitrit Y."/>
            <person name="Splivallo R."/>
            <person name="Traeger S."/>
            <person name="Wang M."/>
            <person name="Zifcakova L."/>
            <person name="Wipf D."/>
            <person name="Zambonelli A."/>
            <person name="Paolocci F."/>
            <person name="Nowrousian M."/>
            <person name="Ottonello S."/>
            <person name="Baldrian P."/>
            <person name="Spatafora J.W."/>
            <person name="Henrissat B."/>
            <person name="Nagy L.G."/>
            <person name="Aury J.M."/>
            <person name="Wincker P."/>
            <person name="Grigoriev I.V."/>
            <person name="Bonfante P."/>
            <person name="Martin F.M."/>
        </authorList>
    </citation>
    <scope>NUCLEOTIDE SEQUENCE [LARGE SCALE GENOMIC DNA]</scope>
    <source>
        <strain evidence="2 3">RN42</strain>
    </source>
</reference>
<accession>A0A3N4I432</accession>
<proteinExistence type="predicted"/>
<feature type="compositionally biased region" description="Polar residues" evidence="1">
    <location>
        <begin position="19"/>
        <end position="33"/>
    </location>
</feature>
<protein>
    <submittedName>
        <fullName evidence="2">Uncharacterized protein</fullName>
    </submittedName>
</protein>
<organism evidence="2 3">
    <name type="scientific">Ascobolus immersus RN42</name>
    <dbReference type="NCBI Taxonomy" id="1160509"/>
    <lineage>
        <taxon>Eukaryota</taxon>
        <taxon>Fungi</taxon>
        <taxon>Dikarya</taxon>
        <taxon>Ascomycota</taxon>
        <taxon>Pezizomycotina</taxon>
        <taxon>Pezizomycetes</taxon>
        <taxon>Pezizales</taxon>
        <taxon>Ascobolaceae</taxon>
        <taxon>Ascobolus</taxon>
    </lineage>
</organism>
<dbReference type="Proteomes" id="UP000275078">
    <property type="component" value="Unassembled WGS sequence"/>
</dbReference>
<evidence type="ECO:0000256" key="1">
    <source>
        <dbReference type="SAM" id="MobiDB-lite"/>
    </source>
</evidence>
<feature type="compositionally biased region" description="Polar residues" evidence="1">
    <location>
        <begin position="1"/>
        <end position="11"/>
    </location>
</feature>
<dbReference type="AlphaFoldDB" id="A0A3N4I432"/>
<feature type="region of interest" description="Disordered" evidence="1">
    <location>
        <begin position="345"/>
        <end position="391"/>
    </location>
</feature>
<feature type="compositionally biased region" description="Basic and acidic residues" evidence="1">
    <location>
        <begin position="378"/>
        <end position="391"/>
    </location>
</feature>
<feature type="region of interest" description="Disordered" evidence="1">
    <location>
        <begin position="1"/>
        <end position="33"/>
    </location>
</feature>
<evidence type="ECO:0000313" key="3">
    <source>
        <dbReference type="Proteomes" id="UP000275078"/>
    </source>
</evidence>
<name>A0A3N4I432_ASCIM</name>
<keyword evidence="3" id="KW-1185">Reference proteome</keyword>
<gene>
    <name evidence="2" type="ORF">BJ508DRAFT_378065</name>
</gene>